<dbReference type="Proteomes" id="UP001178507">
    <property type="component" value="Unassembled WGS sequence"/>
</dbReference>
<reference evidence="2" key="1">
    <citation type="submission" date="2023-08" db="EMBL/GenBank/DDBJ databases">
        <authorList>
            <person name="Chen Y."/>
            <person name="Shah S."/>
            <person name="Dougan E. K."/>
            <person name="Thang M."/>
            <person name="Chan C."/>
        </authorList>
    </citation>
    <scope>NUCLEOTIDE SEQUENCE</scope>
</reference>
<name>A0AA36I5Q1_9DINO</name>
<dbReference type="AlphaFoldDB" id="A0AA36I5Q1"/>
<keyword evidence="3" id="KW-1185">Reference proteome</keyword>
<dbReference type="EMBL" id="CAUJNA010000736">
    <property type="protein sequence ID" value="CAJ1380678.1"/>
    <property type="molecule type" value="Genomic_DNA"/>
</dbReference>
<organism evidence="2 3">
    <name type="scientific">Effrenium voratum</name>
    <dbReference type="NCBI Taxonomy" id="2562239"/>
    <lineage>
        <taxon>Eukaryota</taxon>
        <taxon>Sar</taxon>
        <taxon>Alveolata</taxon>
        <taxon>Dinophyceae</taxon>
        <taxon>Suessiales</taxon>
        <taxon>Symbiodiniaceae</taxon>
        <taxon>Effrenium</taxon>
    </lineage>
</organism>
<gene>
    <name evidence="2" type="ORF">EVOR1521_LOCUS8567</name>
</gene>
<protein>
    <submittedName>
        <fullName evidence="2">Uncharacterized protein</fullName>
    </submittedName>
</protein>
<comment type="caution">
    <text evidence="2">The sequence shown here is derived from an EMBL/GenBank/DDBJ whole genome shotgun (WGS) entry which is preliminary data.</text>
</comment>
<feature type="region of interest" description="Disordered" evidence="1">
    <location>
        <begin position="32"/>
        <end position="79"/>
    </location>
</feature>
<evidence type="ECO:0000313" key="3">
    <source>
        <dbReference type="Proteomes" id="UP001178507"/>
    </source>
</evidence>
<evidence type="ECO:0000313" key="2">
    <source>
        <dbReference type="EMBL" id="CAJ1380678.1"/>
    </source>
</evidence>
<accession>A0AA36I5Q1</accession>
<proteinExistence type="predicted"/>
<evidence type="ECO:0000256" key="1">
    <source>
        <dbReference type="SAM" id="MobiDB-lite"/>
    </source>
</evidence>
<sequence length="291" mass="31803">MPRDVLREIARFLGSSRYAGASTACRAEEELAVTLESPPKRTPREWPTPQTPQTPPGRKAPRAPLSTPPRVAKPGSPSQASLESWECVELELDEKLKLLDLTQELNSLEQCFDAFQQQGSQALHSIMQEVQELHASAVQALEQQVDSSQLCFAVQAASALQASHWAAAGAEAAARKFQKLAADAADAAPLEVAIIPAEPAFSGGWPLSVRDDEALLGELVQGPIMEVARSFPGQSAWPKQLEAKVELRLFQEVGSIRELLKEERRQRRGRHDELLQAASLVLKEIGGLRLI</sequence>